<dbReference type="Pfam" id="PF16064">
    <property type="entry name" value="DUF4806"/>
    <property type="match status" value="1"/>
</dbReference>
<dbReference type="Proteomes" id="UP000708208">
    <property type="component" value="Unassembled WGS sequence"/>
</dbReference>
<dbReference type="OrthoDB" id="7545960at2759"/>
<feature type="domain" description="DUF4806" evidence="2">
    <location>
        <begin position="21"/>
        <end position="102"/>
    </location>
</feature>
<sequence length="140" mass="15410">VRDLKPANHEQPSRREGIPKHPVSTLDELEKLNAYCFLPHNASNLASSLTLVGGRSLKDATANIMAEIMSDGLAMGYNWAGTKRGETHKLSFKNLKLVSVVYDAIRKMRSTQGVMGAVQRLLLELGPVGYFPTRQAGYLL</sequence>
<dbReference type="InterPro" id="IPR032071">
    <property type="entry name" value="DUF4806"/>
</dbReference>
<gene>
    <name evidence="3" type="ORF">AFUS01_LOCUS36352</name>
</gene>
<keyword evidence="4" id="KW-1185">Reference proteome</keyword>
<evidence type="ECO:0000313" key="3">
    <source>
        <dbReference type="EMBL" id="CAG7826293.1"/>
    </source>
</evidence>
<organism evidence="3 4">
    <name type="scientific">Allacma fusca</name>
    <dbReference type="NCBI Taxonomy" id="39272"/>
    <lineage>
        <taxon>Eukaryota</taxon>
        <taxon>Metazoa</taxon>
        <taxon>Ecdysozoa</taxon>
        <taxon>Arthropoda</taxon>
        <taxon>Hexapoda</taxon>
        <taxon>Collembola</taxon>
        <taxon>Symphypleona</taxon>
        <taxon>Sminthuridae</taxon>
        <taxon>Allacma</taxon>
    </lineage>
</organism>
<feature type="non-terminal residue" evidence="3">
    <location>
        <position position="1"/>
    </location>
</feature>
<evidence type="ECO:0000256" key="1">
    <source>
        <dbReference type="SAM" id="MobiDB-lite"/>
    </source>
</evidence>
<feature type="region of interest" description="Disordered" evidence="1">
    <location>
        <begin position="1"/>
        <end position="22"/>
    </location>
</feature>
<dbReference type="EMBL" id="CAJVCH010539290">
    <property type="protein sequence ID" value="CAG7826293.1"/>
    <property type="molecule type" value="Genomic_DNA"/>
</dbReference>
<feature type="compositionally biased region" description="Basic and acidic residues" evidence="1">
    <location>
        <begin position="1"/>
        <end position="19"/>
    </location>
</feature>
<comment type="caution">
    <text evidence="3">The sequence shown here is derived from an EMBL/GenBank/DDBJ whole genome shotgun (WGS) entry which is preliminary data.</text>
</comment>
<reference evidence="3" key="1">
    <citation type="submission" date="2021-06" db="EMBL/GenBank/DDBJ databases">
        <authorList>
            <person name="Hodson N. C."/>
            <person name="Mongue J. A."/>
            <person name="Jaron S. K."/>
        </authorList>
    </citation>
    <scope>NUCLEOTIDE SEQUENCE</scope>
</reference>
<protein>
    <recommendedName>
        <fullName evidence="2">DUF4806 domain-containing protein</fullName>
    </recommendedName>
</protein>
<dbReference type="AlphaFoldDB" id="A0A8J2L6W5"/>
<evidence type="ECO:0000259" key="2">
    <source>
        <dbReference type="Pfam" id="PF16064"/>
    </source>
</evidence>
<name>A0A8J2L6W5_9HEXA</name>
<accession>A0A8J2L6W5</accession>
<evidence type="ECO:0000313" key="4">
    <source>
        <dbReference type="Proteomes" id="UP000708208"/>
    </source>
</evidence>
<proteinExistence type="predicted"/>